<dbReference type="HOGENOM" id="CLU_2483076_0_0_1"/>
<sequence>MSMPAAPRFRTIPLPAVEDAEPRRSSRSAAQPASRHSPVRDDRAPPPAPRMRPISLPFEDEGPLTPPATPAKSPKQLPSPRPSPRRR</sequence>
<reference evidence="3" key="1">
    <citation type="journal article" date="2014" name="Proc. Natl. Acad. Sci. U.S.A.">
        <title>Extensive sampling of basidiomycete genomes demonstrates inadequacy of the white-rot/brown-rot paradigm for wood decay fungi.</title>
        <authorList>
            <person name="Riley R."/>
            <person name="Salamov A.A."/>
            <person name="Brown D.W."/>
            <person name="Nagy L.G."/>
            <person name="Floudas D."/>
            <person name="Held B.W."/>
            <person name="Levasseur A."/>
            <person name="Lombard V."/>
            <person name="Morin E."/>
            <person name="Otillar R."/>
            <person name="Lindquist E.A."/>
            <person name="Sun H."/>
            <person name="LaButti K.M."/>
            <person name="Schmutz J."/>
            <person name="Jabbour D."/>
            <person name="Luo H."/>
            <person name="Baker S.E."/>
            <person name="Pisabarro A.G."/>
            <person name="Walton J.D."/>
            <person name="Blanchette R.A."/>
            <person name="Henrissat B."/>
            <person name="Martin F."/>
            <person name="Cullen D."/>
            <person name="Hibbett D.S."/>
            <person name="Grigoriev I.V."/>
        </authorList>
    </citation>
    <scope>NUCLEOTIDE SEQUENCE [LARGE SCALE GENOMIC DNA]</scope>
    <source>
        <strain evidence="3">FD-172 SS1</strain>
    </source>
</reference>
<feature type="compositionally biased region" description="Low complexity" evidence="1">
    <location>
        <begin position="27"/>
        <end position="36"/>
    </location>
</feature>
<evidence type="ECO:0000313" key="3">
    <source>
        <dbReference type="Proteomes" id="UP000027195"/>
    </source>
</evidence>
<name>A0A067M9I9_BOTB1</name>
<dbReference type="InParanoid" id="A0A067M9I9"/>
<dbReference type="EMBL" id="KL198093">
    <property type="protein sequence ID" value="KDQ08256.1"/>
    <property type="molecule type" value="Genomic_DNA"/>
</dbReference>
<dbReference type="Proteomes" id="UP000027195">
    <property type="component" value="Unassembled WGS sequence"/>
</dbReference>
<organism evidence="2 3">
    <name type="scientific">Botryobasidium botryosum (strain FD-172 SS1)</name>
    <dbReference type="NCBI Taxonomy" id="930990"/>
    <lineage>
        <taxon>Eukaryota</taxon>
        <taxon>Fungi</taxon>
        <taxon>Dikarya</taxon>
        <taxon>Basidiomycota</taxon>
        <taxon>Agaricomycotina</taxon>
        <taxon>Agaricomycetes</taxon>
        <taxon>Cantharellales</taxon>
        <taxon>Botryobasidiaceae</taxon>
        <taxon>Botryobasidium</taxon>
    </lineage>
</organism>
<keyword evidence="3" id="KW-1185">Reference proteome</keyword>
<feature type="compositionally biased region" description="Pro residues" evidence="1">
    <location>
        <begin position="77"/>
        <end position="87"/>
    </location>
</feature>
<proteinExistence type="predicted"/>
<evidence type="ECO:0000256" key="1">
    <source>
        <dbReference type="SAM" id="MobiDB-lite"/>
    </source>
</evidence>
<dbReference type="AlphaFoldDB" id="A0A067M9I9"/>
<gene>
    <name evidence="2" type="ORF">BOTBODRAFT_69895</name>
</gene>
<feature type="region of interest" description="Disordered" evidence="1">
    <location>
        <begin position="1"/>
        <end position="87"/>
    </location>
</feature>
<evidence type="ECO:0000313" key="2">
    <source>
        <dbReference type="EMBL" id="KDQ08256.1"/>
    </source>
</evidence>
<protein>
    <submittedName>
        <fullName evidence="2">Uncharacterized protein</fullName>
    </submittedName>
</protein>
<accession>A0A067M9I9</accession>